<evidence type="ECO:0000256" key="1">
    <source>
        <dbReference type="SAM" id="MobiDB-lite"/>
    </source>
</evidence>
<feature type="compositionally biased region" description="Basic and acidic residues" evidence="1">
    <location>
        <begin position="261"/>
        <end position="299"/>
    </location>
</feature>
<feature type="region of interest" description="Disordered" evidence="1">
    <location>
        <begin position="226"/>
        <end position="299"/>
    </location>
</feature>
<feature type="signal peptide" evidence="2">
    <location>
        <begin position="1"/>
        <end position="24"/>
    </location>
</feature>
<sequence>MKSDLRVNTLALLLASGLIFGGTACTTTERETTENKVESVGNATADVSEEAYNNFRTYVEEAERDTAVVYANDRDWYKEIADRETAYNERVAAVDKYASNYDEARRAEIEDMKARYDSTWTHRRSTYASYGKVNTLRPQLLNINENAADLNTLTAANIRAAYENFVKQVEANKKNYSNEDWKAVEVTWNELDDRKNAIQNELSSKDKYEIAKAKTKYLAMKNASKVGNTAESVGSNAKDAGKEGASKVGNTAEKVGSNVKDAAKTGAEKTGDAAKKVGSETKDLYKKAEDKVDGTKDRK</sequence>
<name>A0A5N1J922_9BACT</name>
<evidence type="ECO:0000313" key="4">
    <source>
        <dbReference type="EMBL" id="KAA9345805.1"/>
    </source>
</evidence>
<feature type="compositionally biased region" description="Polar residues" evidence="1">
    <location>
        <begin position="226"/>
        <end position="235"/>
    </location>
</feature>
<dbReference type="AlphaFoldDB" id="A0A5N1J922"/>
<accession>A0A5N1J922</accession>
<reference evidence="4 5" key="1">
    <citation type="submission" date="2019-09" db="EMBL/GenBank/DDBJ databases">
        <title>Genome sequence of Adhaeribacter sp. M2.</title>
        <authorList>
            <person name="Srinivasan S."/>
        </authorList>
    </citation>
    <scope>NUCLEOTIDE SEQUENCE [LARGE SCALE GENOMIC DNA]</scope>
    <source>
        <strain evidence="4 5">M2</strain>
    </source>
</reference>
<feature type="chain" id="PRO_5024928605" description="DUF6565 domain-containing protein" evidence="2">
    <location>
        <begin position="25"/>
        <end position="299"/>
    </location>
</feature>
<dbReference type="Proteomes" id="UP000326570">
    <property type="component" value="Unassembled WGS sequence"/>
</dbReference>
<keyword evidence="2" id="KW-0732">Signal</keyword>
<organism evidence="4 5">
    <name type="scientific">Adhaeribacter soli</name>
    <dbReference type="NCBI Taxonomy" id="2607655"/>
    <lineage>
        <taxon>Bacteria</taxon>
        <taxon>Pseudomonadati</taxon>
        <taxon>Bacteroidota</taxon>
        <taxon>Cytophagia</taxon>
        <taxon>Cytophagales</taxon>
        <taxon>Hymenobacteraceae</taxon>
        <taxon>Adhaeribacter</taxon>
    </lineage>
</organism>
<dbReference type="InterPro" id="IPR046695">
    <property type="entry name" value="DUF6565"/>
</dbReference>
<protein>
    <recommendedName>
        <fullName evidence="3">DUF6565 domain-containing protein</fullName>
    </recommendedName>
</protein>
<keyword evidence="5" id="KW-1185">Reference proteome</keyword>
<evidence type="ECO:0000256" key="2">
    <source>
        <dbReference type="SAM" id="SignalP"/>
    </source>
</evidence>
<comment type="caution">
    <text evidence="4">The sequence shown here is derived from an EMBL/GenBank/DDBJ whole genome shotgun (WGS) entry which is preliminary data.</text>
</comment>
<gene>
    <name evidence="4" type="ORF">F0P94_01595</name>
</gene>
<dbReference type="RefSeq" id="WP_150901948.1">
    <property type="nucleotide sequence ID" value="NZ_VTWT01000001.1"/>
</dbReference>
<dbReference type="Pfam" id="PF20203">
    <property type="entry name" value="DUF6565"/>
    <property type="match status" value="1"/>
</dbReference>
<dbReference type="EMBL" id="VTWT01000001">
    <property type="protein sequence ID" value="KAA9345805.1"/>
    <property type="molecule type" value="Genomic_DNA"/>
</dbReference>
<feature type="domain" description="DUF6565" evidence="3">
    <location>
        <begin position="169"/>
        <end position="247"/>
    </location>
</feature>
<evidence type="ECO:0000313" key="5">
    <source>
        <dbReference type="Proteomes" id="UP000326570"/>
    </source>
</evidence>
<proteinExistence type="predicted"/>
<evidence type="ECO:0000259" key="3">
    <source>
        <dbReference type="Pfam" id="PF20203"/>
    </source>
</evidence>
<dbReference type="PROSITE" id="PS51257">
    <property type="entry name" value="PROKAR_LIPOPROTEIN"/>
    <property type="match status" value="1"/>
</dbReference>